<name>A0AAW2LNL6_SESRA</name>
<comment type="caution">
    <text evidence="2">The sequence shown here is derived from an EMBL/GenBank/DDBJ whole genome shotgun (WGS) entry which is preliminary data.</text>
</comment>
<reference evidence="2" key="2">
    <citation type="journal article" date="2024" name="Plant">
        <title>Genomic evolution and insights into agronomic trait innovations of Sesamum species.</title>
        <authorList>
            <person name="Miao H."/>
            <person name="Wang L."/>
            <person name="Qu L."/>
            <person name="Liu H."/>
            <person name="Sun Y."/>
            <person name="Le M."/>
            <person name="Wang Q."/>
            <person name="Wei S."/>
            <person name="Zheng Y."/>
            <person name="Lin W."/>
            <person name="Duan Y."/>
            <person name="Cao H."/>
            <person name="Xiong S."/>
            <person name="Wang X."/>
            <person name="Wei L."/>
            <person name="Li C."/>
            <person name="Ma Q."/>
            <person name="Ju M."/>
            <person name="Zhao R."/>
            <person name="Li G."/>
            <person name="Mu C."/>
            <person name="Tian Q."/>
            <person name="Mei H."/>
            <person name="Zhang T."/>
            <person name="Gao T."/>
            <person name="Zhang H."/>
        </authorList>
    </citation>
    <scope>NUCLEOTIDE SEQUENCE</scope>
    <source>
        <strain evidence="2">G02</strain>
    </source>
</reference>
<gene>
    <name evidence="2" type="ORF">Sradi_5249800</name>
</gene>
<feature type="compositionally biased region" description="Basic and acidic residues" evidence="1">
    <location>
        <begin position="1"/>
        <end position="30"/>
    </location>
</feature>
<feature type="region of interest" description="Disordered" evidence="1">
    <location>
        <begin position="1"/>
        <end position="55"/>
    </location>
</feature>
<dbReference type="EMBL" id="JACGWJ010000024">
    <property type="protein sequence ID" value="KAL0319883.1"/>
    <property type="molecule type" value="Genomic_DNA"/>
</dbReference>
<evidence type="ECO:0008006" key="3">
    <source>
        <dbReference type="Google" id="ProtNLM"/>
    </source>
</evidence>
<evidence type="ECO:0000256" key="1">
    <source>
        <dbReference type="SAM" id="MobiDB-lite"/>
    </source>
</evidence>
<organism evidence="2">
    <name type="scientific">Sesamum radiatum</name>
    <name type="common">Black benniseed</name>
    <dbReference type="NCBI Taxonomy" id="300843"/>
    <lineage>
        <taxon>Eukaryota</taxon>
        <taxon>Viridiplantae</taxon>
        <taxon>Streptophyta</taxon>
        <taxon>Embryophyta</taxon>
        <taxon>Tracheophyta</taxon>
        <taxon>Spermatophyta</taxon>
        <taxon>Magnoliopsida</taxon>
        <taxon>eudicotyledons</taxon>
        <taxon>Gunneridae</taxon>
        <taxon>Pentapetalae</taxon>
        <taxon>asterids</taxon>
        <taxon>lamiids</taxon>
        <taxon>Lamiales</taxon>
        <taxon>Pedaliaceae</taxon>
        <taxon>Sesamum</taxon>
    </lineage>
</organism>
<sequence>MEEAQAAKKDSRGEEAPSKKPRGDIRDRKPPFQRVNPLYTPDGPHHTSFHGCRGEGAENAIPVMERQPQRPKFDKFCHFHNDYGHTTKECRHLKSEIEDSSRMDTCKNTFVGRRPGVPVLTRRRKETKQGKVRASSLERSAREGAKQTSGSKGENNDIPRKGVIRMIAGGPSGGDSHQARKS</sequence>
<proteinExistence type="predicted"/>
<dbReference type="AlphaFoldDB" id="A0AAW2LNL6"/>
<feature type="region of interest" description="Disordered" evidence="1">
    <location>
        <begin position="109"/>
        <end position="182"/>
    </location>
</feature>
<evidence type="ECO:0000313" key="2">
    <source>
        <dbReference type="EMBL" id="KAL0319883.1"/>
    </source>
</evidence>
<accession>A0AAW2LNL6</accession>
<reference evidence="2" key="1">
    <citation type="submission" date="2020-06" db="EMBL/GenBank/DDBJ databases">
        <authorList>
            <person name="Li T."/>
            <person name="Hu X."/>
            <person name="Zhang T."/>
            <person name="Song X."/>
            <person name="Zhang H."/>
            <person name="Dai N."/>
            <person name="Sheng W."/>
            <person name="Hou X."/>
            <person name="Wei L."/>
        </authorList>
    </citation>
    <scope>NUCLEOTIDE SEQUENCE</scope>
    <source>
        <strain evidence="2">G02</strain>
        <tissue evidence="2">Leaf</tissue>
    </source>
</reference>
<protein>
    <recommendedName>
        <fullName evidence="3">Reverse transcriptase domain-containing protein</fullName>
    </recommendedName>
</protein>